<organism evidence="3 4">
    <name type="scientific">Ceratina calcarata</name>
    <dbReference type="NCBI Taxonomy" id="156304"/>
    <lineage>
        <taxon>Eukaryota</taxon>
        <taxon>Metazoa</taxon>
        <taxon>Ecdysozoa</taxon>
        <taxon>Arthropoda</taxon>
        <taxon>Hexapoda</taxon>
        <taxon>Insecta</taxon>
        <taxon>Pterygota</taxon>
        <taxon>Neoptera</taxon>
        <taxon>Endopterygota</taxon>
        <taxon>Hymenoptera</taxon>
        <taxon>Apocrita</taxon>
        <taxon>Aculeata</taxon>
        <taxon>Apoidea</taxon>
        <taxon>Anthophila</taxon>
        <taxon>Apidae</taxon>
        <taxon>Ceratina</taxon>
        <taxon>Zadontomerus</taxon>
    </lineage>
</organism>
<dbReference type="Proteomes" id="UP000694925">
    <property type="component" value="Unplaced"/>
</dbReference>
<dbReference type="SUPFAM" id="SSF56436">
    <property type="entry name" value="C-type lectin-like"/>
    <property type="match status" value="1"/>
</dbReference>
<keyword evidence="3" id="KW-1185">Reference proteome</keyword>
<sequence length="379" mass="43031">MRNAIFSVNLQILNQILYKMRTSTIIFKPKLTSFICASIIVAIAGDSETCNFDKKSNCGCSIDRKLTINTVHKKELDNHCPSTDVLHLYKELFKTSSRLENMVKIEAGIYGIGTNDPILVADGEGPKHYIHLNSFYIDKMEVSNQDFATFVDTTGYQTEAEKFGDSFVFEGLLENEVQENETLVVAQTPWWVQVKNASWLHPEGLGSDLKHRMNHPVVHVSWNDAVAYCQWLRKRLPSEAEWEVACRGGLEDRLYPWGNKFTPNNQHRANTWQGDFPKENTKEDGYGGTSPVTEFLPNKYGLHNMVGNVWEWTADWWSITNRGRDNNPKGPSHGTDRVKKGGSYLCHKSYCFRYRCAARSQNTPDTTAGNLGFRCALTA</sequence>
<dbReference type="GeneID" id="108623238"/>
<feature type="domain" description="Sulfatase-modifying factor enzyme-like" evidence="2">
    <location>
        <begin position="99"/>
        <end position="376"/>
    </location>
</feature>
<dbReference type="Gene3D" id="3.90.1580.10">
    <property type="entry name" value="paralog of FGE (formylglycine-generating enzyme)"/>
    <property type="match status" value="1"/>
</dbReference>
<dbReference type="InterPro" id="IPR051043">
    <property type="entry name" value="Sulfatase_Mod_Factor_Kinase"/>
</dbReference>
<dbReference type="AlphaFoldDB" id="A0AAJ7IUC9"/>
<evidence type="ECO:0000313" key="3">
    <source>
        <dbReference type="Proteomes" id="UP000694925"/>
    </source>
</evidence>
<protein>
    <submittedName>
        <fullName evidence="4">Formylglycine-generating enzyme</fullName>
    </submittedName>
</protein>
<dbReference type="InterPro" id="IPR005532">
    <property type="entry name" value="SUMF_dom"/>
</dbReference>
<dbReference type="Pfam" id="PF03781">
    <property type="entry name" value="FGE-sulfatase"/>
    <property type="match status" value="1"/>
</dbReference>
<proteinExistence type="inferred from homology"/>
<dbReference type="PANTHER" id="PTHR23150">
    <property type="entry name" value="SULFATASE MODIFYING FACTOR 1, 2"/>
    <property type="match status" value="1"/>
</dbReference>
<dbReference type="InterPro" id="IPR042095">
    <property type="entry name" value="SUMF_sf"/>
</dbReference>
<dbReference type="GO" id="GO:0120147">
    <property type="term" value="F:formylglycine-generating oxidase activity"/>
    <property type="evidence" value="ECO:0007669"/>
    <property type="project" value="TreeGrafter"/>
</dbReference>
<dbReference type="PANTHER" id="PTHR23150:SF19">
    <property type="entry name" value="FORMYLGLYCINE-GENERATING ENZYME"/>
    <property type="match status" value="1"/>
</dbReference>
<name>A0AAJ7IUC9_9HYME</name>
<dbReference type="RefSeq" id="XP_017877103.2">
    <property type="nucleotide sequence ID" value="XM_018021614.2"/>
</dbReference>
<dbReference type="KEGG" id="ccal:108623238"/>
<evidence type="ECO:0000256" key="1">
    <source>
        <dbReference type="ARBA" id="ARBA00005310"/>
    </source>
</evidence>
<reference evidence="4" key="1">
    <citation type="submission" date="2025-08" db="UniProtKB">
        <authorList>
            <consortium name="RefSeq"/>
        </authorList>
    </citation>
    <scope>IDENTIFICATION</scope>
    <source>
        <tissue evidence="4">Whole body</tissue>
    </source>
</reference>
<dbReference type="InterPro" id="IPR016187">
    <property type="entry name" value="CTDL_fold"/>
</dbReference>
<gene>
    <name evidence="4" type="primary">LOC108623238</name>
</gene>
<accession>A0AAJ7IUC9</accession>
<evidence type="ECO:0000259" key="2">
    <source>
        <dbReference type="Pfam" id="PF03781"/>
    </source>
</evidence>
<comment type="similarity">
    <text evidence="1">Belongs to the sulfatase-modifying factor family.</text>
</comment>
<evidence type="ECO:0000313" key="4">
    <source>
        <dbReference type="RefSeq" id="XP_017877103.2"/>
    </source>
</evidence>
<dbReference type="GO" id="GO:0005783">
    <property type="term" value="C:endoplasmic reticulum"/>
    <property type="evidence" value="ECO:0007669"/>
    <property type="project" value="TreeGrafter"/>
</dbReference>